<proteinExistence type="predicted"/>
<dbReference type="GO" id="GO:0006355">
    <property type="term" value="P:regulation of DNA-templated transcription"/>
    <property type="evidence" value="ECO:0007669"/>
    <property type="project" value="InterPro"/>
</dbReference>
<dbReference type="RefSeq" id="WP_096206539.1">
    <property type="nucleotide sequence ID" value="NZ_FZMP01000202.1"/>
</dbReference>
<dbReference type="Gene3D" id="1.10.1220.10">
    <property type="entry name" value="Met repressor-like"/>
    <property type="match status" value="1"/>
</dbReference>
<gene>
    <name evidence="1" type="ORF">MNV_550002</name>
</gene>
<reference evidence="2" key="1">
    <citation type="submission" date="2017-06" db="EMBL/GenBank/DDBJ databases">
        <authorList>
            <person name="Cremers G."/>
        </authorList>
    </citation>
    <scope>NUCLEOTIDE SEQUENCE [LARGE SCALE GENOMIC DNA]</scope>
</reference>
<keyword evidence="2" id="KW-1185">Reference proteome</keyword>
<evidence type="ECO:0000313" key="1">
    <source>
        <dbReference type="EMBL" id="SNQ61912.1"/>
    </source>
</evidence>
<dbReference type="EMBL" id="FZMP01000202">
    <property type="protein sequence ID" value="SNQ61912.1"/>
    <property type="molecule type" value="Genomic_DNA"/>
</dbReference>
<evidence type="ECO:0008006" key="3">
    <source>
        <dbReference type="Google" id="ProtNLM"/>
    </source>
</evidence>
<evidence type="ECO:0000313" key="2">
    <source>
        <dbReference type="Proteomes" id="UP000218615"/>
    </source>
</evidence>
<dbReference type="AlphaFoldDB" id="A0A284VRL4"/>
<dbReference type="Proteomes" id="UP000218615">
    <property type="component" value="Unassembled WGS sequence"/>
</dbReference>
<sequence length="107" mass="12491">MNTEVVRINTTLTKDLLRELDSYAEEHQEDRSTAIRQLLFAALKEISKNKIINDYKNNKITLRQVAEKLGVAYWEAMDILVEAGVPVQNLTKEEIQNRKQKIERDTF</sequence>
<protein>
    <recommendedName>
        <fullName evidence="3">Ribbon-helix-helix protein CopG domain-containing protein</fullName>
    </recommendedName>
</protein>
<organism evidence="1 2">
    <name type="scientific">Candidatus Methanoperedens nitratireducens</name>
    <dbReference type="NCBI Taxonomy" id="1392998"/>
    <lineage>
        <taxon>Archaea</taxon>
        <taxon>Methanobacteriati</taxon>
        <taxon>Methanobacteriota</taxon>
        <taxon>Stenosarchaea group</taxon>
        <taxon>Methanomicrobia</taxon>
        <taxon>Methanosarcinales</taxon>
        <taxon>ANME-2 cluster</taxon>
        <taxon>Candidatus Methanoperedentaceae</taxon>
        <taxon>Candidatus Methanoperedens</taxon>
    </lineage>
</organism>
<dbReference type="InterPro" id="IPR013321">
    <property type="entry name" value="Arc_rbn_hlx_hlx"/>
</dbReference>
<accession>A0A284VRL4</accession>
<name>A0A284VRL4_9EURY</name>